<accession>A0A1Y5FES1</accession>
<dbReference type="Pfam" id="PF13365">
    <property type="entry name" value="Trypsin_2"/>
    <property type="match status" value="1"/>
</dbReference>
<evidence type="ECO:0000256" key="4">
    <source>
        <dbReference type="ARBA" id="ARBA00022801"/>
    </source>
</evidence>
<dbReference type="InterPro" id="IPR007280">
    <property type="entry name" value="Peptidase_C_arc/bac"/>
</dbReference>
<organism evidence="9 10">
    <name type="scientific">Halobacteriovorax marinus</name>
    <dbReference type="NCBI Taxonomy" id="97084"/>
    <lineage>
        <taxon>Bacteria</taxon>
        <taxon>Pseudomonadati</taxon>
        <taxon>Bdellovibrionota</taxon>
        <taxon>Bacteriovoracia</taxon>
        <taxon>Bacteriovoracales</taxon>
        <taxon>Halobacteriovoraceae</taxon>
        <taxon>Halobacteriovorax</taxon>
    </lineage>
</organism>
<keyword evidence="2 6" id="KW-0645">Protease</keyword>
<feature type="signal peptide" evidence="6">
    <location>
        <begin position="1"/>
        <end position="25"/>
    </location>
</feature>
<evidence type="ECO:0000256" key="1">
    <source>
        <dbReference type="ARBA" id="ARBA00008764"/>
    </source>
</evidence>
<dbReference type="InterPro" id="IPR008256">
    <property type="entry name" value="Peptidase_S1B"/>
</dbReference>
<evidence type="ECO:0000256" key="2">
    <source>
        <dbReference type="ARBA" id="ARBA00022670"/>
    </source>
</evidence>
<evidence type="ECO:0000256" key="6">
    <source>
        <dbReference type="RuleBase" id="RU004296"/>
    </source>
</evidence>
<proteinExistence type="inferred from homology"/>
<dbReference type="Gene3D" id="2.40.10.10">
    <property type="entry name" value="Trypsin-like serine proteases"/>
    <property type="match status" value="2"/>
</dbReference>
<keyword evidence="5 6" id="KW-0720">Serine protease</keyword>
<sequence length="502" mass="54801">MKITSAYQPKSVLLLLTLVSSLFISCGKQDETPMNGNEFFDSQIIIGDVDWREITSLTSTSAIRKASSPVADIELPVVRSRCTGFLISEDILMTNEHCIPTADHAEGVKASFRHLKGMAESSWETFDCSTFVLNNKELDFALLKCAGKPGRKFGFVKLDSTAKRNGTSIYIVQQNCDYYSARGCDWTKKYSKGKITEVADEYTHNADTLGGSSGSPMFDARTHKVVGLHHAGYGNNGMGRGFENYAVPMSKIVPAIKSRLPGVFGGGSSTPGTSTDRTEPNNSLSKAYKLSGKSQSVKGLKISSSSDKDYFSLKAVTGSKVSVKTKFTHSAGDLDVYQVDASGKVMNKVESSNNDEEFSFTANGKTAYFVVFGYKGARNTYSLEVVVKKSTASAPTSNNTISKATYLRGDQDFSESLDYKNDVDYFKFVVSRTATVKVNVSFNHSQGDLDILLINSSRKIIASSKSSKSLESISKTLAKGTYYVKVYGYKGVTNNYQLKLDK</sequence>
<comment type="similarity">
    <text evidence="1 6">Belongs to the peptidase S1B family.</text>
</comment>
<dbReference type="PROSITE" id="PS51257">
    <property type="entry name" value="PROKAR_LIPOPROTEIN"/>
    <property type="match status" value="1"/>
</dbReference>
<dbReference type="EC" id="3.4.21.-" evidence="6"/>
<protein>
    <recommendedName>
        <fullName evidence="6">Serine protease</fullName>
        <ecNumber evidence="6">3.4.21.-</ecNumber>
    </recommendedName>
</protein>
<dbReference type="InterPro" id="IPR009003">
    <property type="entry name" value="Peptidase_S1_PA"/>
</dbReference>
<keyword evidence="4 6" id="KW-0378">Hydrolase</keyword>
<gene>
    <name evidence="9" type="ORF">A9Q84_04580</name>
</gene>
<dbReference type="InterPro" id="IPR043504">
    <property type="entry name" value="Peptidase_S1_PA_chymotrypsin"/>
</dbReference>
<dbReference type="PANTHER" id="PTHR36234">
    <property type="entry name" value="LYSYL ENDOPEPTIDASE"/>
    <property type="match status" value="1"/>
</dbReference>
<dbReference type="Pfam" id="PF04151">
    <property type="entry name" value="PPC"/>
    <property type="match status" value="1"/>
</dbReference>
<dbReference type="GO" id="GO:0006508">
    <property type="term" value="P:proteolysis"/>
    <property type="evidence" value="ECO:0007669"/>
    <property type="project" value="UniProtKB-KW"/>
</dbReference>
<evidence type="ECO:0000256" key="3">
    <source>
        <dbReference type="ARBA" id="ARBA00022729"/>
    </source>
</evidence>
<dbReference type="Proteomes" id="UP000196531">
    <property type="component" value="Unassembled WGS sequence"/>
</dbReference>
<dbReference type="SUPFAM" id="SSF50494">
    <property type="entry name" value="Trypsin-like serine proteases"/>
    <property type="match status" value="1"/>
</dbReference>
<evidence type="ECO:0000313" key="9">
    <source>
        <dbReference type="EMBL" id="OUR98694.1"/>
    </source>
</evidence>
<evidence type="ECO:0000256" key="7">
    <source>
        <dbReference type="SAM" id="MobiDB-lite"/>
    </source>
</evidence>
<dbReference type="SUPFAM" id="SSF89260">
    <property type="entry name" value="Collagen-binding domain"/>
    <property type="match status" value="2"/>
</dbReference>
<dbReference type="AlphaFoldDB" id="A0A1Y5FES1"/>
<evidence type="ECO:0000259" key="8">
    <source>
        <dbReference type="Pfam" id="PF04151"/>
    </source>
</evidence>
<dbReference type="PANTHER" id="PTHR36234:SF5">
    <property type="entry name" value="LYSYL ENDOPEPTIDASE"/>
    <property type="match status" value="1"/>
</dbReference>
<dbReference type="EMBL" id="MAAO01000004">
    <property type="protein sequence ID" value="OUR98694.1"/>
    <property type="molecule type" value="Genomic_DNA"/>
</dbReference>
<evidence type="ECO:0000313" key="10">
    <source>
        <dbReference type="Proteomes" id="UP000196531"/>
    </source>
</evidence>
<keyword evidence="3 6" id="KW-0732">Signal</keyword>
<comment type="caution">
    <text evidence="9">The sequence shown here is derived from an EMBL/GenBank/DDBJ whole genome shotgun (WGS) entry which is preliminary data.</text>
</comment>
<dbReference type="PRINTS" id="PR00839">
    <property type="entry name" value="V8PROTEASE"/>
</dbReference>
<feature type="domain" description="Peptidase C-terminal archaeal/bacterial" evidence="8">
    <location>
        <begin position="422"/>
        <end position="488"/>
    </location>
</feature>
<evidence type="ECO:0000256" key="5">
    <source>
        <dbReference type="ARBA" id="ARBA00022825"/>
    </source>
</evidence>
<feature type="region of interest" description="Disordered" evidence="7">
    <location>
        <begin position="263"/>
        <end position="283"/>
    </location>
</feature>
<dbReference type="GO" id="GO:0008236">
    <property type="term" value="F:serine-type peptidase activity"/>
    <property type="evidence" value="ECO:0007669"/>
    <property type="project" value="UniProtKB-KW"/>
</dbReference>
<name>A0A1Y5FES1_9BACT</name>
<feature type="chain" id="PRO_5011827077" description="Serine protease" evidence="6">
    <location>
        <begin position="26"/>
        <end position="502"/>
    </location>
</feature>
<reference evidence="10" key="1">
    <citation type="journal article" date="2017" name="Proc. Natl. Acad. Sci. U.S.A.">
        <title>Simulation of Deepwater Horizon oil plume reveals substrate specialization within a complex community of hydrocarbon-degraders.</title>
        <authorList>
            <person name="Hu P."/>
            <person name="Dubinsky E.A."/>
            <person name="Probst A.J."/>
            <person name="Wang J."/>
            <person name="Sieber C.M.K."/>
            <person name="Tom L.M."/>
            <person name="Gardinali P."/>
            <person name="Banfield J.F."/>
            <person name="Atlas R.M."/>
            <person name="Andersen G.L."/>
        </authorList>
    </citation>
    <scope>NUCLEOTIDE SEQUENCE [LARGE SCALE GENOMIC DNA]</scope>
</reference>
<dbReference type="Gene3D" id="2.60.120.380">
    <property type="match status" value="2"/>
</dbReference>